<dbReference type="EMBL" id="MU274976">
    <property type="protein sequence ID" value="KAI0083277.1"/>
    <property type="molecule type" value="Genomic_DNA"/>
</dbReference>
<protein>
    <submittedName>
        <fullName evidence="1">Uncharacterized protein</fullName>
    </submittedName>
</protein>
<sequence>MSSTILLLVLACLILPHFTMFYRLSWSSHSTIQMFVRPTSSVRAFGGTWVHRYLSCSGRYLCPEFEEQLERFRSTNFPISKTEFNSKKP</sequence>
<reference evidence="1" key="1">
    <citation type="journal article" date="2021" name="Environ. Microbiol.">
        <title>Gene family expansions and transcriptome signatures uncover fungal adaptations to wood decay.</title>
        <authorList>
            <person name="Hage H."/>
            <person name="Miyauchi S."/>
            <person name="Viragh M."/>
            <person name="Drula E."/>
            <person name="Min B."/>
            <person name="Chaduli D."/>
            <person name="Navarro D."/>
            <person name="Favel A."/>
            <person name="Norest M."/>
            <person name="Lesage-Meessen L."/>
            <person name="Balint B."/>
            <person name="Merenyi Z."/>
            <person name="de Eugenio L."/>
            <person name="Morin E."/>
            <person name="Martinez A.T."/>
            <person name="Baldrian P."/>
            <person name="Stursova M."/>
            <person name="Martinez M.J."/>
            <person name="Novotny C."/>
            <person name="Magnuson J.K."/>
            <person name="Spatafora J.W."/>
            <person name="Maurice S."/>
            <person name="Pangilinan J."/>
            <person name="Andreopoulos W."/>
            <person name="LaButti K."/>
            <person name="Hundley H."/>
            <person name="Na H."/>
            <person name="Kuo A."/>
            <person name="Barry K."/>
            <person name="Lipzen A."/>
            <person name="Henrissat B."/>
            <person name="Riley R."/>
            <person name="Ahrendt S."/>
            <person name="Nagy L.G."/>
            <person name="Grigoriev I.V."/>
            <person name="Martin F."/>
            <person name="Rosso M.N."/>
        </authorList>
    </citation>
    <scope>NUCLEOTIDE SEQUENCE</scope>
    <source>
        <strain evidence="1">CBS 384.51</strain>
    </source>
</reference>
<proteinExistence type="predicted"/>
<comment type="caution">
    <text evidence="1">The sequence shown here is derived from an EMBL/GenBank/DDBJ whole genome shotgun (WGS) entry which is preliminary data.</text>
</comment>
<evidence type="ECO:0000313" key="1">
    <source>
        <dbReference type="EMBL" id="KAI0083277.1"/>
    </source>
</evidence>
<gene>
    <name evidence="1" type="ORF">BDY19DRAFT_709901</name>
</gene>
<dbReference type="Proteomes" id="UP001055072">
    <property type="component" value="Unassembled WGS sequence"/>
</dbReference>
<accession>A0ACB8TMN7</accession>
<organism evidence="1 2">
    <name type="scientific">Irpex rosettiformis</name>
    <dbReference type="NCBI Taxonomy" id="378272"/>
    <lineage>
        <taxon>Eukaryota</taxon>
        <taxon>Fungi</taxon>
        <taxon>Dikarya</taxon>
        <taxon>Basidiomycota</taxon>
        <taxon>Agaricomycotina</taxon>
        <taxon>Agaricomycetes</taxon>
        <taxon>Polyporales</taxon>
        <taxon>Irpicaceae</taxon>
        <taxon>Irpex</taxon>
    </lineage>
</organism>
<name>A0ACB8TMN7_9APHY</name>
<evidence type="ECO:0000313" key="2">
    <source>
        <dbReference type="Proteomes" id="UP001055072"/>
    </source>
</evidence>
<keyword evidence="2" id="KW-1185">Reference proteome</keyword>